<reference evidence="2" key="1">
    <citation type="journal article" date="2019" name="Int. J. Syst. Evol. Microbiol.">
        <title>The Global Catalogue of Microorganisms (GCM) 10K type strain sequencing project: providing services to taxonomists for standard genome sequencing and annotation.</title>
        <authorList>
            <consortium name="The Broad Institute Genomics Platform"/>
            <consortium name="The Broad Institute Genome Sequencing Center for Infectious Disease"/>
            <person name="Wu L."/>
            <person name="Ma J."/>
        </authorList>
    </citation>
    <scope>NUCLEOTIDE SEQUENCE [LARGE SCALE GENOMIC DNA]</scope>
    <source>
        <strain evidence="2">JCM 31290</strain>
    </source>
</reference>
<proteinExistence type="predicted"/>
<accession>A0ABP8F1C3</accession>
<name>A0ABP8F1C3_9ACTN</name>
<evidence type="ECO:0000313" key="2">
    <source>
        <dbReference type="Proteomes" id="UP001501115"/>
    </source>
</evidence>
<dbReference type="Proteomes" id="UP001501115">
    <property type="component" value="Unassembled WGS sequence"/>
</dbReference>
<organism evidence="1 2">
    <name type="scientific">Streptomyces venetus</name>
    <dbReference type="NCBI Taxonomy" id="1701086"/>
    <lineage>
        <taxon>Bacteria</taxon>
        <taxon>Bacillati</taxon>
        <taxon>Actinomycetota</taxon>
        <taxon>Actinomycetes</taxon>
        <taxon>Kitasatosporales</taxon>
        <taxon>Streptomycetaceae</taxon>
        <taxon>Streptomyces</taxon>
    </lineage>
</organism>
<sequence length="62" mass="5890">MSRGLTRRRGAATGGNGALGALASVVVGGSASAPPRHPARAPQAAEVAAAEVTRVPGTASAV</sequence>
<comment type="caution">
    <text evidence="1">The sequence shown here is derived from an EMBL/GenBank/DDBJ whole genome shotgun (WGS) entry which is preliminary data.</text>
</comment>
<protein>
    <submittedName>
        <fullName evidence="1">Uncharacterized protein</fullName>
    </submittedName>
</protein>
<dbReference type="EMBL" id="BAABET010000001">
    <property type="protein sequence ID" value="GAA4292226.1"/>
    <property type="molecule type" value="Genomic_DNA"/>
</dbReference>
<keyword evidence="2" id="KW-1185">Reference proteome</keyword>
<evidence type="ECO:0000313" key="1">
    <source>
        <dbReference type="EMBL" id="GAA4292226.1"/>
    </source>
</evidence>
<gene>
    <name evidence="1" type="ORF">GCM10023086_01960</name>
</gene>